<dbReference type="InterPro" id="IPR002909">
    <property type="entry name" value="IPT_dom"/>
</dbReference>
<dbReference type="SUPFAM" id="SSF49562">
    <property type="entry name" value="C2 domain (Calcium/lipid-binding domain, CaLB)"/>
    <property type="match status" value="1"/>
</dbReference>
<evidence type="ECO:0000259" key="1">
    <source>
        <dbReference type="Pfam" id="PF01833"/>
    </source>
</evidence>
<evidence type="ECO:0000313" key="4">
    <source>
        <dbReference type="Proteomes" id="UP000274756"/>
    </source>
</evidence>
<dbReference type="InterPro" id="IPR035892">
    <property type="entry name" value="C2_domain_sf"/>
</dbReference>
<dbReference type="Proteomes" id="UP000038040">
    <property type="component" value="Unplaced"/>
</dbReference>
<evidence type="ECO:0000313" key="3">
    <source>
        <dbReference type="Proteomes" id="UP000038040"/>
    </source>
</evidence>
<dbReference type="SUPFAM" id="SSF81296">
    <property type="entry name" value="E set domains"/>
    <property type="match status" value="1"/>
</dbReference>
<accession>A0A0N4U8E9</accession>
<dbReference type="InterPro" id="IPR013783">
    <property type="entry name" value="Ig-like_fold"/>
</dbReference>
<dbReference type="InterPro" id="IPR014756">
    <property type="entry name" value="Ig_E-set"/>
</dbReference>
<dbReference type="AlphaFoldDB" id="A0A0N4U8E9"/>
<sequence length="371" mass="42874">MSEAQSSKRHIKALTFFKKVRPCHVVFGIYGQFFRTTAIVNYQPEWNEIQSFVVPSDLVSFYISIRDDTSRIAEIQLPVSELEFDSERSSKVFLSHRKNKECQPFVLYRCAITEWRKFCHFRSIDWLNERIPLIVENFKNTQIVEWKWFSSINRYTVDFSSKHNNNNNSSKEIILPTRNPCHTDPIDFSNVGSCCVVNSVVPNHGSVLGGTRVMIAGSGFGMDAHDLRAVLIAGCDCTNKIISHSPNQIKLITRKFFPIEAPIIVVTKNHGTAISNFNFTFYDEKERIKPKRFSNHNRAKLKQYQNRIVQTSPDLRSFSSKEKSCGDNFLKQIEELKIENKRQKIYLDQLVSKIMLKCPELLSFSVEEAIV</sequence>
<organism evidence="3 5">
    <name type="scientific">Dracunculus medinensis</name>
    <name type="common">Guinea worm</name>
    <dbReference type="NCBI Taxonomy" id="318479"/>
    <lineage>
        <taxon>Eukaryota</taxon>
        <taxon>Metazoa</taxon>
        <taxon>Ecdysozoa</taxon>
        <taxon>Nematoda</taxon>
        <taxon>Chromadorea</taxon>
        <taxon>Rhabditida</taxon>
        <taxon>Spirurina</taxon>
        <taxon>Dracunculoidea</taxon>
        <taxon>Dracunculidae</taxon>
        <taxon>Dracunculus</taxon>
    </lineage>
</organism>
<protein>
    <submittedName>
        <fullName evidence="5">IPT/TIG domain-containing protein</fullName>
    </submittedName>
</protein>
<dbReference type="OrthoDB" id="26242at2759"/>
<dbReference type="STRING" id="318479.A0A0N4U8E9"/>
<dbReference type="WBParaSite" id="DME_0000331501-mRNA-1">
    <property type="protein sequence ID" value="DME_0000331501-mRNA-1"/>
    <property type="gene ID" value="DME_0000331501"/>
</dbReference>
<dbReference type="Proteomes" id="UP000274756">
    <property type="component" value="Unassembled WGS sequence"/>
</dbReference>
<reference evidence="2 4" key="2">
    <citation type="submission" date="2018-11" db="EMBL/GenBank/DDBJ databases">
        <authorList>
            <consortium name="Pathogen Informatics"/>
        </authorList>
    </citation>
    <scope>NUCLEOTIDE SEQUENCE [LARGE SCALE GENOMIC DNA]</scope>
</reference>
<reference evidence="5" key="1">
    <citation type="submission" date="2017-02" db="UniProtKB">
        <authorList>
            <consortium name="WormBaseParasite"/>
        </authorList>
    </citation>
    <scope>IDENTIFICATION</scope>
</reference>
<keyword evidence="4" id="KW-1185">Reference proteome</keyword>
<evidence type="ECO:0000313" key="2">
    <source>
        <dbReference type="EMBL" id="VDN57501.1"/>
    </source>
</evidence>
<proteinExistence type="predicted"/>
<dbReference type="Gene3D" id="2.60.40.10">
    <property type="entry name" value="Immunoglobulins"/>
    <property type="match status" value="1"/>
</dbReference>
<name>A0A0N4U8E9_DRAME</name>
<feature type="domain" description="IPT/TIG" evidence="1">
    <location>
        <begin position="196"/>
        <end position="281"/>
    </location>
</feature>
<gene>
    <name evidence="2" type="ORF">DME_LOCUS7474</name>
</gene>
<dbReference type="Pfam" id="PF01833">
    <property type="entry name" value="TIG"/>
    <property type="match status" value="1"/>
</dbReference>
<dbReference type="CDD" id="cd00102">
    <property type="entry name" value="IPT"/>
    <property type="match status" value="1"/>
</dbReference>
<evidence type="ECO:0000313" key="5">
    <source>
        <dbReference type="WBParaSite" id="DME_0000331501-mRNA-1"/>
    </source>
</evidence>
<dbReference type="EMBL" id="UYYG01001160">
    <property type="protein sequence ID" value="VDN57501.1"/>
    <property type="molecule type" value="Genomic_DNA"/>
</dbReference>